<dbReference type="Gene3D" id="1.10.10.10">
    <property type="entry name" value="Winged helix-like DNA-binding domain superfamily/Winged helix DNA-binding domain"/>
    <property type="match status" value="1"/>
</dbReference>
<dbReference type="InterPro" id="IPR001867">
    <property type="entry name" value="OmpR/PhoB-type_DNA-bd"/>
</dbReference>
<dbReference type="InterPro" id="IPR019734">
    <property type="entry name" value="TPR_rpt"/>
</dbReference>
<reference evidence="10" key="1">
    <citation type="journal article" date="2021" name="Int. J. Syst. Evol. Microbiol.">
        <title>Actinocatenispora comari sp. nov., an endophytic actinomycete isolated from aerial parts of Comarum salesowianum.</title>
        <authorList>
            <person name="Oyunbileg N."/>
            <person name="Iizaka Y."/>
            <person name="Hamada M."/>
            <person name="Davaapurev B.O."/>
            <person name="Fukumoto A."/>
            <person name="Tsetseg B."/>
            <person name="Kato F."/>
            <person name="Tamura T."/>
            <person name="Batkhuu J."/>
            <person name="Anzai Y."/>
        </authorList>
    </citation>
    <scope>NUCLEOTIDE SEQUENCE [LARGE SCALE GENOMIC DNA]</scope>
    <source>
        <strain evidence="10">NUM-2625</strain>
    </source>
</reference>
<dbReference type="PANTHER" id="PTHR35807:SF1">
    <property type="entry name" value="TRANSCRIPTIONAL REGULATOR REDD"/>
    <property type="match status" value="1"/>
</dbReference>
<dbReference type="Proteomes" id="UP000614996">
    <property type="component" value="Unassembled WGS sequence"/>
</dbReference>
<keyword evidence="3" id="KW-0238">DNA-binding</keyword>
<evidence type="ECO:0000313" key="10">
    <source>
        <dbReference type="Proteomes" id="UP000614996"/>
    </source>
</evidence>
<dbReference type="Pfam" id="PF13424">
    <property type="entry name" value="TPR_12"/>
    <property type="match status" value="1"/>
</dbReference>
<evidence type="ECO:0000256" key="4">
    <source>
        <dbReference type="ARBA" id="ARBA00023163"/>
    </source>
</evidence>
<feature type="compositionally biased region" description="Low complexity" evidence="6">
    <location>
        <begin position="261"/>
        <end position="300"/>
    </location>
</feature>
<evidence type="ECO:0000256" key="2">
    <source>
        <dbReference type="ARBA" id="ARBA00023015"/>
    </source>
</evidence>
<comment type="caution">
    <text evidence="9">The sequence shown here is derived from an EMBL/GenBank/DDBJ whole genome shotgun (WGS) entry which is preliminary data.</text>
</comment>
<dbReference type="GO" id="GO:0003677">
    <property type="term" value="F:DNA binding"/>
    <property type="evidence" value="ECO:0007669"/>
    <property type="project" value="UniProtKB-KW"/>
</dbReference>
<dbReference type="GO" id="GO:0043531">
    <property type="term" value="F:ADP binding"/>
    <property type="evidence" value="ECO:0007669"/>
    <property type="project" value="InterPro"/>
</dbReference>
<proteinExistence type="inferred from homology"/>
<keyword evidence="10" id="KW-1185">Reference proteome</keyword>
<dbReference type="InterPro" id="IPR051677">
    <property type="entry name" value="AfsR-DnrI-RedD_regulator"/>
</dbReference>
<accession>A0A8J4A4S0</accession>
<dbReference type="GO" id="GO:0000160">
    <property type="term" value="P:phosphorelay signal transduction system"/>
    <property type="evidence" value="ECO:0007669"/>
    <property type="project" value="InterPro"/>
</dbReference>
<dbReference type="InterPro" id="IPR002182">
    <property type="entry name" value="NB-ARC"/>
</dbReference>
<sequence>MIVAPAPRTTFGLLGPLRVRAGGVDVPVPGAKRRMVLAHLLLHANRVVSADELTATLWADDPPRTARDNLYTYLSGLRHCLPPGPEPARISTTPHGYQLHVADDELDAAVFATLLRQAAAHRHAGRWRPALDLLDEALRLWRGAPLADLPARPAWSAPLGRLTELRLDAREQHAVAHVRLGEHGAGIGELRELATDHPFRESLWLHLMTALAAAGRRADALAAYRQARDLLVGELGVEPGAALVEAHRAILAGSDHLAPAPAGAATPDAPDAAQPVPVSATTPAAAAPSPATAPAAADPPSGVPEPPVAVPHQLPAYPADFVGRQVELDRLDALLRPDPAGPPTVACLVGMAGVGKTALAARAGSRVTDRFPDGQLYAQLHGSTDRPRGAGQVLGELLRALGVPRPQLPRRTAERAAQYRSLLAGRRVLVVLDDAAGVDQIEPLLPATGTAAVLVTCRRTVTTLPGAHLLSVPALTPDDARTLLARIVPDGRIEHDPAAAGRITRACGYLPLAVRLAGARLAAHPHQSVAQFAALLAPGPGRLDQLHADGRSVREALLPSLRRLPDDAVLAVTRWGLFASETQPDWVVRSLFDLPRSDRALDALVEANLLRPVADPVAGELRYRLPELLHCHATEAAGQLPPDERRGVAGRVSAGWLARAEDATTALPHCVFLPRPGTADRSAPGAPTPPRTAPLAWFDQRLGALVDAVDVAAAADLHEPAWELAVALTPYFDHSNRYDEWRRSHRSALAAARRAGNRHGEAALLRGLGQILLYQDRYGEARELLLRSYQLSRELGDVRGAAVAASGLGSVERLAVPRGNATRWFRRSLEGFVALGDENAQAQVHNNLGMINRDRGRYDQAHDRFQQALQTARRLGDRHREANVLREIGALNLTVRRPTAALRQLTAAVEIFDQLGDTHCAGYAIQTMGRVLLTTGDERRAHRSLGRALGVFRRLGDRSGEATAMEGLAEVYAAQRRSRDAASSREKALELRRQITGDTEATRLPHR</sequence>
<dbReference type="Gene3D" id="1.25.40.10">
    <property type="entry name" value="Tetratricopeptide repeat domain"/>
    <property type="match status" value="2"/>
</dbReference>
<dbReference type="InterPro" id="IPR011990">
    <property type="entry name" value="TPR-like_helical_dom_sf"/>
</dbReference>
<evidence type="ECO:0000259" key="7">
    <source>
        <dbReference type="SMART" id="SM00862"/>
    </source>
</evidence>
<protein>
    <recommendedName>
        <fullName evidence="11">Tetratricopeptide repeat protein</fullName>
    </recommendedName>
</protein>
<dbReference type="Gene3D" id="3.40.50.300">
    <property type="entry name" value="P-loop containing nucleotide triphosphate hydrolases"/>
    <property type="match status" value="1"/>
</dbReference>
<organism evidence="9 10">
    <name type="scientific">Actinocatenispora comari</name>
    <dbReference type="NCBI Taxonomy" id="2807577"/>
    <lineage>
        <taxon>Bacteria</taxon>
        <taxon>Bacillati</taxon>
        <taxon>Actinomycetota</taxon>
        <taxon>Actinomycetes</taxon>
        <taxon>Micromonosporales</taxon>
        <taxon>Micromonosporaceae</taxon>
        <taxon>Actinocatenispora</taxon>
    </lineage>
</organism>
<keyword evidence="5" id="KW-0802">TPR repeat</keyword>
<evidence type="ECO:0008006" key="11">
    <source>
        <dbReference type="Google" id="ProtNLM"/>
    </source>
</evidence>
<keyword evidence="4" id="KW-0804">Transcription</keyword>
<feature type="domain" description="OmpR/PhoB-type" evidence="7">
    <location>
        <begin position="25"/>
        <end position="99"/>
    </location>
</feature>
<dbReference type="InterPro" id="IPR027417">
    <property type="entry name" value="P-loop_NTPase"/>
</dbReference>
<dbReference type="GO" id="GO:0006355">
    <property type="term" value="P:regulation of DNA-templated transcription"/>
    <property type="evidence" value="ECO:0007669"/>
    <property type="project" value="InterPro"/>
</dbReference>
<dbReference type="Pfam" id="PF00931">
    <property type="entry name" value="NB-ARC"/>
    <property type="match status" value="1"/>
</dbReference>
<evidence type="ECO:0000256" key="3">
    <source>
        <dbReference type="ARBA" id="ARBA00023125"/>
    </source>
</evidence>
<dbReference type="Pfam" id="PF00486">
    <property type="entry name" value="Trans_reg_C"/>
    <property type="match status" value="1"/>
</dbReference>
<name>A0A8J4A4S0_9ACTN</name>
<dbReference type="InterPro" id="IPR005158">
    <property type="entry name" value="BTAD"/>
</dbReference>
<dbReference type="SUPFAM" id="SSF48452">
    <property type="entry name" value="TPR-like"/>
    <property type="match status" value="3"/>
</dbReference>
<evidence type="ECO:0000259" key="8">
    <source>
        <dbReference type="SMART" id="SM01043"/>
    </source>
</evidence>
<feature type="region of interest" description="Disordered" evidence="6">
    <location>
        <begin position="261"/>
        <end position="309"/>
    </location>
</feature>
<feature type="repeat" description="TPR" evidence="5">
    <location>
        <begin position="842"/>
        <end position="875"/>
    </location>
</feature>
<dbReference type="InterPro" id="IPR016032">
    <property type="entry name" value="Sig_transdc_resp-reg_C-effctor"/>
</dbReference>
<evidence type="ECO:0000256" key="6">
    <source>
        <dbReference type="SAM" id="MobiDB-lite"/>
    </source>
</evidence>
<dbReference type="SUPFAM" id="SSF52540">
    <property type="entry name" value="P-loop containing nucleoside triphosphate hydrolases"/>
    <property type="match status" value="1"/>
</dbReference>
<evidence type="ECO:0000313" key="9">
    <source>
        <dbReference type="EMBL" id="GIL24841.1"/>
    </source>
</evidence>
<dbReference type="PANTHER" id="PTHR35807">
    <property type="entry name" value="TRANSCRIPTIONAL REGULATOR REDD-RELATED"/>
    <property type="match status" value="1"/>
</dbReference>
<gene>
    <name evidence="9" type="ORF">NUM_00960</name>
</gene>
<dbReference type="SUPFAM" id="SSF46894">
    <property type="entry name" value="C-terminal effector domain of the bipartite response regulators"/>
    <property type="match status" value="1"/>
</dbReference>
<dbReference type="CDD" id="cd15831">
    <property type="entry name" value="BTAD"/>
    <property type="match status" value="1"/>
</dbReference>
<dbReference type="SMART" id="SM00028">
    <property type="entry name" value="TPR"/>
    <property type="match status" value="6"/>
</dbReference>
<evidence type="ECO:0000256" key="1">
    <source>
        <dbReference type="ARBA" id="ARBA00005820"/>
    </source>
</evidence>
<dbReference type="Pfam" id="PF03704">
    <property type="entry name" value="BTAD"/>
    <property type="match status" value="1"/>
</dbReference>
<dbReference type="SMART" id="SM00862">
    <property type="entry name" value="Trans_reg_C"/>
    <property type="match status" value="1"/>
</dbReference>
<dbReference type="PRINTS" id="PR00364">
    <property type="entry name" value="DISEASERSIST"/>
</dbReference>
<evidence type="ECO:0000256" key="5">
    <source>
        <dbReference type="PROSITE-ProRule" id="PRU00339"/>
    </source>
</evidence>
<keyword evidence="2" id="KW-0805">Transcription regulation</keyword>
<dbReference type="InterPro" id="IPR036388">
    <property type="entry name" value="WH-like_DNA-bd_sf"/>
</dbReference>
<dbReference type="PROSITE" id="PS50005">
    <property type="entry name" value="TPR"/>
    <property type="match status" value="1"/>
</dbReference>
<comment type="similarity">
    <text evidence="1">Belongs to the AfsR/DnrI/RedD regulatory family.</text>
</comment>
<dbReference type="AlphaFoldDB" id="A0A8J4A4S0"/>
<dbReference type="SMART" id="SM01043">
    <property type="entry name" value="BTAD"/>
    <property type="match status" value="1"/>
</dbReference>
<dbReference type="EMBL" id="BOPO01000002">
    <property type="protein sequence ID" value="GIL24841.1"/>
    <property type="molecule type" value="Genomic_DNA"/>
</dbReference>
<feature type="domain" description="Bacterial transcriptional activator" evidence="8">
    <location>
        <begin position="106"/>
        <end position="251"/>
    </location>
</feature>